<feature type="region of interest" description="Disordered" evidence="1">
    <location>
        <begin position="317"/>
        <end position="372"/>
    </location>
</feature>
<evidence type="ECO:0008006" key="4">
    <source>
        <dbReference type="Google" id="ProtNLM"/>
    </source>
</evidence>
<feature type="compositionally biased region" description="Basic and acidic residues" evidence="1">
    <location>
        <begin position="341"/>
        <end position="352"/>
    </location>
</feature>
<dbReference type="EMBL" id="KV427605">
    <property type="protein sequence ID" value="KZT12707.1"/>
    <property type="molecule type" value="Genomic_DNA"/>
</dbReference>
<keyword evidence="3" id="KW-1185">Reference proteome</keyword>
<dbReference type="InParanoid" id="A0A165I7Z7"/>
<evidence type="ECO:0000313" key="3">
    <source>
        <dbReference type="Proteomes" id="UP000076871"/>
    </source>
</evidence>
<evidence type="ECO:0000313" key="2">
    <source>
        <dbReference type="EMBL" id="KZT12707.1"/>
    </source>
</evidence>
<accession>A0A165I7Z7</accession>
<gene>
    <name evidence="2" type="ORF">LAESUDRAFT_718995</name>
</gene>
<reference evidence="2 3" key="1">
    <citation type="journal article" date="2016" name="Mol. Biol. Evol.">
        <title>Comparative Genomics of Early-Diverging Mushroom-Forming Fungi Provides Insights into the Origins of Lignocellulose Decay Capabilities.</title>
        <authorList>
            <person name="Nagy L.G."/>
            <person name="Riley R."/>
            <person name="Tritt A."/>
            <person name="Adam C."/>
            <person name="Daum C."/>
            <person name="Floudas D."/>
            <person name="Sun H."/>
            <person name="Yadav J.S."/>
            <person name="Pangilinan J."/>
            <person name="Larsson K.H."/>
            <person name="Matsuura K."/>
            <person name="Barry K."/>
            <person name="Labutti K."/>
            <person name="Kuo R."/>
            <person name="Ohm R.A."/>
            <person name="Bhattacharya S.S."/>
            <person name="Shirouzu T."/>
            <person name="Yoshinaga Y."/>
            <person name="Martin F.M."/>
            <person name="Grigoriev I.V."/>
            <person name="Hibbett D.S."/>
        </authorList>
    </citation>
    <scope>NUCLEOTIDE SEQUENCE [LARGE SCALE GENOMIC DNA]</scope>
    <source>
        <strain evidence="2 3">93-53</strain>
    </source>
</reference>
<organism evidence="2 3">
    <name type="scientific">Laetiporus sulphureus 93-53</name>
    <dbReference type="NCBI Taxonomy" id="1314785"/>
    <lineage>
        <taxon>Eukaryota</taxon>
        <taxon>Fungi</taxon>
        <taxon>Dikarya</taxon>
        <taxon>Basidiomycota</taxon>
        <taxon>Agaricomycotina</taxon>
        <taxon>Agaricomycetes</taxon>
        <taxon>Polyporales</taxon>
        <taxon>Laetiporus</taxon>
    </lineage>
</organism>
<evidence type="ECO:0000256" key="1">
    <source>
        <dbReference type="SAM" id="MobiDB-lite"/>
    </source>
</evidence>
<dbReference type="RefSeq" id="XP_040770217.1">
    <property type="nucleotide sequence ID" value="XM_040907542.1"/>
</dbReference>
<dbReference type="OrthoDB" id="359154at2759"/>
<dbReference type="AlphaFoldDB" id="A0A165I7Z7"/>
<feature type="region of interest" description="Disordered" evidence="1">
    <location>
        <begin position="181"/>
        <end position="203"/>
    </location>
</feature>
<protein>
    <recommendedName>
        <fullName evidence="4">KOW domain-containing protein</fullName>
    </recommendedName>
</protein>
<dbReference type="STRING" id="1314785.A0A165I7Z7"/>
<name>A0A165I7Z7_9APHY</name>
<sequence length="372" mass="43386">MGWTRAQVAQAFTANGLTRDFRHLLPIPRALAIRRTWHENPLNVVKPKERIKYWNIVPGDQVRIRGDPHGTLYEVNMINRLTNRVLLRTESDKGENPEDQKKGKNVAYSRCQLFVGQHEFPPELGSTERKSLPVFARRITTSGHYYSRLLHGHTWKRWAVSTIPQLPHLNIGENERVKIPWPKRDPRLHPRAGPQDTPDHTAKEVTYSEPRLPIFSDPTNRQPVLASEDDYIRLISKPGDSSDFNDQPVELFLGKELANPHSRAKKQARWQARKEYTRALLDQFIAAEIKILQGRTRREARAEATWKWRHHLEEERKAETKRRWRDRGGEARLVRKQARKERKDQKQRERLRNLVLEEGPNQIIPGAPSPAA</sequence>
<proteinExistence type="predicted"/>
<dbReference type="GeneID" id="63824571"/>
<dbReference type="Proteomes" id="UP000076871">
    <property type="component" value="Unassembled WGS sequence"/>
</dbReference>